<evidence type="ECO:0000256" key="2">
    <source>
        <dbReference type="ARBA" id="ARBA00022448"/>
    </source>
</evidence>
<evidence type="ECO:0000313" key="10">
    <source>
        <dbReference type="EMBL" id="QEQ97692.1"/>
    </source>
</evidence>
<dbReference type="KEGG" id="ncu:F0U83_13720"/>
<accession>A0A5P1REI0</accession>
<name>A0A5P1REI0_9GAMM</name>
<feature type="compositionally biased region" description="Basic and acidic residues" evidence="7">
    <location>
        <begin position="597"/>
        <end position="611"/>
    </location>
</feature>
<evidence type="ECO:0000256" key="7">
    <source>
        <dbReference type="SAM" id="MobiDB-lite"/>
    </source>
</evidence>
<dbReference type="InterPro" id="IPR047200">
    <property type="entry name" value="MFS_YcaD-like"/>
</dbReference>
<dbReference type="InterPro" id="IPR005828">
    <property type="entry name" value="MFS_sugar_transport-like"/>
</dbReference>
<evidence type="ECO:0000256" key="1">
    <source>
        <dbReference type="ARBA" id="ARBA00004651"/>
    </source>
</evidence>
<reference evidence="10 11" key="1">
    <citation type="journal article" date="2019" name="Biochem. Eng. J.">
        <title>Metabolic engineering of the marine bacteria Neptunomonas concharum for the production of acetoin and meso-2,3-butanediol from acetate.</title>
        <authorList>
            <person name="Li W."/>
            <person name="Pu N."/>
            <person name="Liu C.-X."/>
            <person name="Yuan Q.-P."/>
            <person name="Li Z.-J."/>
        </authorList>
    </citation>
    <scope>NUCLEOTIDE SEQUENCE [LARGE SCALE GENOMIC DNA]</scope>
    <source>
        <strain evidence="10 11">JCM17730</strain>
    </source>
</reference>
<comment type="subcellular location">
    <subcellularLocation>
        <location evidence="1">Cell membrane</location>
        <topology evidence="1">Multi-pass membrane protein</topology>
    </subcellularLocation>
</comment>
<feature type="transmembrane region" description="Helical" evidence="8">
    <location>
        <begin position="356"/>
        <end position="374"/>
    </location>
</feature>
<feature type="transmembrane region" description="Helical" evidence="8">
    <location>
        <begin position="42"/>
        <end position="61"/>
    </location>
</feature>
<evidence type="ECO:0000256" key="4">
    <source>
        <dbReference type="ARBA" id="ARBA00022692"/>
    </source>
</evidence>
<dbReference type="OrthoDB" id="9810614at2"/>
<dbReference type="Pfam" id="PF07690">
    <property type="entry name" value="MFS_1"/>
    <property type="match status" value="1"/>
</dbReference>
<dbReference type="CDD" id="cd17477">
    <property type="entry name" value="MFS_YcaD_like"/>
    <property type="match status" value="1"/>
</dbReference>
<gene>
    <name evidence="10" type="ORF">F0U83_13720</name>
</gene>
<dbReference type="Pfam" id="PF00083">
    <property type="entry name" value="Sugar_tr"/>
    <property type="match status" value="1"/>
</dbReference>
<feature type="transmembrane region" description="Helical" evidence="8">
    <location>
        <begin position="196"/>
        <end position="215"/>
    </location>
</feature>
<keyword evidence="4 8" id="KW-0812">Transmembrane</keyword>
<feature type="transmembrane region" description="Helical" evidence="8">
    <location>
        <begin position="235"/>
        <end position="253"/>
    </location>
</feature>
<dbReference type="AlphaFoldDB" id="A0A5P1REI0"/>
<dbReference type="Proteomes" id="UP000324760">
    <property type="component" value="Chromosome"/>
</dbReference>
<feature type="domain" description="Major facilitator superfamily (MFS) profile" evidence="9">
    <location>
        <begin position="7"/>
        <end position="380"/>
    </location>
</feature>
<evidence type="ECO:0000256" key="5">
    <source>
        <dbReference type="ARBA" id="ARBA00022989"/>
    </source>
</evidence>
<sequence length="611" mass="65846">MIITLLPLIALFISCFVLMAGFGLIGILLPVRMGLEGMSTDLIGLILSMYAVGMLLGGLYSRKLIVRVGHIRIFSASAALSAIAILACSLTMNEWVWGAMRMLMGFCIACAFAVIDGWLSDAASDNTRGRILATSQVVVMGALFIGQFLLNLAPPSSQDLFIIAGILLCFALMPLIMSKRAGPVVHDTKGMSFARLLIASPLGVVSCFFGGLLYGAMLNMLPVFAGHYGIEGFKLSLYMASAVLGAFLLQFPVGMLSDRFDRRSVLFGLLICNIIATLAVPFGAHNNWFYLMMVTTGIATGIFSCLYPMSISETFDKVQKSEMAAAMGGLLSIYALGSIIGPLSSSIAMKHLGNDALFSFLAIAEVLLLVFVIYRMKSRPALPVEEQESFVMQQPSVVTAHFELDPRIYEDDPDEHLSLEAQVAVTIAESSPAAAVNMVKELASSSPEKAAELCAALAQVEDVDISRLYRSITKIAPDLSLEIAEALTSSAPEQASELVTWLAESHPEKLADIVAELAKHLPQPAFDNASEETMRPADREAMQESAAELVSHFAEHQPDQAMDIAAAVIEAVPEVASDIVDILHDADQIDDELSSDIDDKPEEHTSHKSTR</sequence>
<dbReference type="GO" id="GO:0005886">
    <property type="term" value="C:plasma membrane"/>
    <property type="evidence" value="ECO:0007669"/>
    <property type="project" value="UniProtKB-SubCell"/>
</dbReference>
<evidence type="ECO:0000256" key="3">
    <source>
        <dbReference type="ARBA" id="ARBA00022475"/>
    </source>
</evidence>
<dbReference type="PANTHER" id="PTHR23521">
    <property type="entry name" value="TRANSPORTER MFS SUPERFAMILY"/>
    <property type="match status" value="1"/>
</dbReference>
<dbReference type="RefSeq" id="WP_138987807.1">
    <property type="nucleotide sequence ID" value="NZ_CP043869.1"/>
</dbReference>
<evidence type="ECO:0000256" key="6">
    <source>
        <dbReference type="ARBA" id="ARBA00023136"/>
    </source>
</evidence>
<feature type="transmembrane region" description="Helical" evidence="8">
    <location>
        <begin position="73"/>
        <end position="92"/>
    </location>
</feature>
<evidence type="ECO:0000256" key="8">
    <source>
        <dbReference type="SAM" id="Phobius"/>
    </source>
</evidence>
<dbReference type="EMBL" id="CP043869">
    <property type="protein sequence ID" value="QEQ97692.1"/>
    <property type="molecule type" value="Genomic_DNA"/>
</dbReference>
<feature type="transmembrane region" description="Helical" evidence="8">
    <location>
        <begin position="98"/>
        <end position="119"/>
    </location>
</feature>
<dbReference type="Gene3D" id="1.20.1250.20">
    <property type="entry name" value="MFS general substrate transporter like domains"/>
    <property type="match status" value="2"/>
</dbReference>
<evidence type="ECO:0000259" key="9">
    <source>
        <dbReference type="PROSITE" id="PS50850"/>
    </source>
</evidence>
<proteinExistence type="predicted"/>
<keyword evidence="11" id="KW-1185">Reference proteome</keyword>
<keyword evidence="5 8" id="KW-1133">Transmembrane helix</keyword>
<feature type="transmembrane region" description="Helical" evidence="8">
    <location>
        <begin position="265"/>
        <end position="282"/>
    </location>
</feature>
<feature type="transmembrane region" description="Helical" evidence="8">
    <location>
        <begin position="131"/>
        <end position="154"/>
    </location>
</feature>
<feature type="region of interest" description="Disordered" evidence="7">
    <location>
        <begin position="591"/>
        <end position="611"/>
    </location>
</feature>
<protein>
    <submittedName>
        <fullName evidence="10">MFS transporter</fullName>
    </submittedName>
</protein>
<feature type="transmembrane region" description="Helical" evidence="8">
    <location>
        <begin position="288"/>
        <end position="311"/>
    </location>
</feature>
<dbReference type="PROSITE" id="PS50850">
    <property type="entry name" value="MFS"/>
    <property type="match status" value="1"/>
</dbReference>
<organism evidence="10 11">
    <name type="scientific">Neptunomonas concharum</name>
    <dbReference type="NCBI Taxonomy" id="1031538"/>
    <lineage>
        <taxon>Bacteria</taxon>
        <taxon>Pseudomonadati</taxon>
        <taxon>Pseudomonadota</taxon>
        <taxon>Gammaproteobacteria</taxon>
        <taxon>Oceanospirillales</taxon>
        <taxon>Oceanospirillaceae</taxon>
        <taxon>Neptunomonas</taxon>
    </lineage>
</organism>
<keyword evidence="2" id="KW-0813">Transport</keyword>
<dbReference type="GO" id="GO:0022857">
    <property type="term" value="F:transmembrane transporter activity"/>
    <property type="evidence" value="ECO:0007669"/>
    <property type="project" value="InterPro"/>
</dbReference>
<dbReference type="InterPro" id="IPR020846">
    <property type="entry name" value="MFS_dom"/>
</dbReference>
<dbReference type="PANTHER" id="PTHR23521:SF2">
    <property type="entry name" value="TRANSPORTER MFS SUPERFAMILY"/>
    <property type="match status" value="1"/>
</dbReference>
<dbReference type="InterPro" id="IPR036259">
    <property type="entry name" value="MFS_trans_sf"/>
</dbReference>
<keyword evidence="3" id="KW-1003">Cell membrane</keyword>
<feature type="transmembrane region" description="Helical" evidence="8">
    <location>
        <begin position="323"/>
        <end position="344"/>
    </location>
</feature>
<evidence type="ECO:0000313" key="11">
    <source>
        <dbReference type="Proteomes" id="UP000324760"/>
    </source>
</evidence>
<feature type="transmembrane region" description="Helical" evidence="8">
    <location>
        <begin position="160"/>
        <end position="176"/>
    </location>
</feature>
<dbReference type="SUPFAM" id="SSF103473">
    <property type="entry name" value="MFS general substrate transporter"/>
    <property type="match status" value="1"/>
</dbReference>
<feature type="transmembrane region" description="Helical" evidence="8">
    <location>
        <begin position="7"/>
        <end position="30"/>
    </location>
</feature>
<keyword evidence="6 8" id="KW-0472">Membrane</keyword>
<dbReference type="InterPro" id="IPR011701">
    <property type="entry name" value="MFS"/>
</dbReference>